<keyword evidence="2" id="KW-0560">Oxidoreductase</keyword>
<keyword evidence="1" id="KW-0521">NADP</keyword>
<dbReference type="InterPro" id="IPR036291">
    <property type="entry name" value="NAD(P)-bd_dom_sf"/>
</dbReference>
<dbReference type="GO" id="GO:0016491">
    <property type="term" value="F:oxidoreductase activity"/>
    <property type="evidence" value="ECO:0007669"/>
    <property type="project" value="UniProtKB-KW"/>
</dbReference>
<reference evidence="3" key="1">
    <citation type="submission" date="2021-01" db="EMBL/GenBank/DDBJ databases">
        <title>Adiantum capillus-veneris genome.</title>
        <authorList>
            <person name="Fang Y."/>
            <person name="Liao Q."/>
        </authorList>
    </citation>
    <scope>NUCLEOTIDE SEQUENCE</scope>
    <source>
        <strain evidence="3">H3</strain>
        <tissue evidence="3">Leaf</tissue>
    </source>
</reference>
<name>A0A9D4Z5Y1_ADICA</name>
<proteinExistence type="predicted"/>
<dbReference type="Pfam" id="PF13561">
    <property type="entry name" value="adh_short_C2"/>
    <property type="match status" value="1"/>
</dbReference>
<dbReference type="InterPro" id="IPR002347">
    <property type="entry name" value="SDR_fam"/>
</dbReference>
<dbReference type="InterPro" id="IPR045000">
    <property type="entry name" value="TR"/>
</dbReference>
<evidence type="ECO:0000313" key="4">
    <source>
        <dbReference type="Proteomes" id="UP000886520"/>
    </source>
</evidence>
<accession>A0A9D4Z5Y1</accession>
<evidence type="ECO:0000313" key="3">
    <source>
        <dbReference type="EMBL" id="KAI5062335.1"/>
    </source>
</evidence>
<organism evidence="3 4">
    <name type="scientific">Adiantum capillus-veneris</name>
    <name type="common">Maidenhair fern</name>
    <dbReference type="NCBI Taxonomy" id="13818"/>
    <lineage>
        <taxon>Eukaryota</taxon>
        <taxon>Viridiplantae</taxon>
        <taxon>Streptophyta</taxon>
        <taxon>Embryophyta</taxon>
        <taxon>Tracheophyta</taxon>
        <taxon>Polypodiopsida</taxon>
        <taxon>Polypodiidae</taxon>
        <taxon>Polypodiales</taxon>
        <taxon>Pteridineae</taxon>
        <taxon>Pteridaceae</taxon>
        <taxon>Vittarioideae</taxon>
        <taxon>Adiantum</taxon>
    </lineage>
</organism>
<dbReference type="EMBL" id="JABFUD020000022">
    <property type="protein sequence ID" value="KAI5062335.1"/>
    <property type="molecule type" value="Genomic_DNA"/>
</dbReference>
<comment type="caution">
    <text evidence="3">The sequence shown here is derived from an EMBL/GenBank/DDBJ whole genome shotgun (WGS) entry which is preliminary data.</text>
</comment>
<evidence type="ECO:0000256" key="2">
    <source>
        <dbReference type="ARBA" id="ARBA00023002"/>
    </source>
</evidence>
<gene>
    <name evidence="3" type="ORF">GOP47_0022874</name>
</gene>
<dbReference type="PANTHER" id="PTHR42898">
    <property type="entry name" value="TROPINONE REDUCTASE"/>
    <property type="match status" value="1"/>
</dbReference>
<dbReference type="PANTHER" id="PTHR42898:SF6">
    <property type="entry name" value="NADP-DEPENDENT MANNITOL DEHYDROGENASE"/>
    <property type="match status" value="1"/>
</dbReference>
<dbReference type="Gene3D" id="3.40.50.720">
    <property type="entry name" value="NAD(P)-binding Rossmann-like Domain"/>
    <property type="match status" value="1"/>
</dbReference>
<keyword evidence="4" id="KW-1185">Reference proteome</keyword>
<dbReference type="Proteomes" id="UP000886520">
    <property type="component" value="Chromosome 22"/>
</dbReference>
<dbReference type="AlphaFoldDB" id="A0A9D4Z5Y1"/>
<sequence length="78" mass="8550">MKSVSDHFAGNLDILLINALLVQDPTFFSRHVPLARQGKPEEVGALVAFLCMPCSSYCTGHIFVVDRGTVINGLFQRS</sequence>
<dbReference type="SUPFAM" id="SSF51735">
    <property type="entry name" value="NAD(P)-binding Rossmann-fold domains"/>
    <property type="match status" value="1"/>
</dbReference>
<dbReference type="OrthoDB" id="417891at2759"/>
<protein>
    <submittedName>
        <fullName evidence="3">Uncharacterized protein</fullName>
    </submittedName>
</protein>
<evidence type="ECO:0000256" key="1">
    <source>
        <dbReference type="ARBA" id="ARBA00022857"/>
    </source>
</evidence>